<evidence type="ECO:0000256" key="2">
    <source>
        <dbReference type="ARBA" id="ARBA00022475"/>
    </source>
</evidence>
<reference evidence="7" key="1">
    <citation type="submission" date="2020-03" db="EMBL/GenBank/DDBJ databases">
        <title>Spirochaetal bacteria isolated from arthropods constitute a novel genus Entomospira genus novum within the order Spirochaetales.</title>
        <authorList>
            <person name="Grana-Miraglia L."/>
            <person name="Sikutova S."/>
            <person name="Fingerle V."/>
            <person name="Sing A."/>
            <person name="Castillo-Ramirez S."/>
            <person name="Margos G."/>
            <person name="Rudolf I."/>
        </authorList>
    </citation>
    <scope>NUCLEOTIDE SEQUENCE</scope>
    <source>
        <strain evidence="7">BR208</strain>
    </source>
</reference>
<evidence type="ECO:0000313" key="8">
    <source>
        <dbReference type="Proteomes" id="UP000752013"/>
    </source>
</evidence>
<keyword evidence="3 6" id="KW-0812">Transmembrane</keyword>
<evidence type="ECO:0000256" key="5">
    <source>
        <dbReference type="ARBA" id="ARBA00023136"/>
    </source>
</evidence>
<feature type="transmembrane region" description="Helical" evidence="6">
    <location>
        <begin position="33"/>
        <end position="56"/>
    </location>
</feature>
<dbReference type="Pfam" id="PF02653">
    <property type="entry name" value="BPD_transp_2"/>
    <property type="match status" value="1"/>
</dbReference>
<comment type="subcellular location">
    <subcellularLocation>
        <location evidence="1">Cell membrane</location>
        <topology evidence="1">Multi-pass membrane protein</topology>
    </subcellularLocation>
</comment>
<feature type="transmembrane region" description="Helical" evidence="6">
    <location>
        <begin position="138"/>
        <end position="156"/>
    </location>
</feature>
<proteinExistence type="predicted"/>
<keyword evidence="2" id="KW-1003">Cell membrane</keyword>
<accession>A0A968GEW2</accession>
<evidence type="ECO:0000256" key="4">
    <source>
        <dbReference type="ARBA" id="ARBA00022989"/>
    </source>
</evidence>
<dbReference type="EMBL" id="JAATLK010000001">
    <property type="protein sequence ID" value="NIZ46496.1"/>
    <property type="molecule type" value="Genomic_DNA"/>
</dbReference>
<dbReference type="AlphaFoldDB" id="A0A968GEW2"/>
<evidence type="ECO:0000256" key="6">
    <source>
        <dbReference type="SAM" id="Phobius"/>
    </source>
</evidence>
<sequence length="294" mass="31258">MTFIQTFLPLALTISAPIILASMGGLISEKSGIVNIGLEGLMGFGAFTAATTHVLLESSLGNELSITIALILAMIVATILSIIHAFATITFKSNQIISGTGINLLAAGLTVFFAQLIFNQEHTKPFQIGMKGYTMFHIYPSALIALIVILLTWYILNKRVFGLRLKACGESPQAASGAGIPVSKMQYIGVLLGGSLAGLAGASMVLTQSIQYSGNFINGTGFIALAAINFGRWRVGGVTMASLLFGSAMTIAHMIGSSSATYIPREFFLALPYIITVLSLVFFDYIKMRRIGSI</sequence>
<feature type="transmembrane region" description="Helical" evidence="6">
    <location>
        <begin position="187"/>
        <end position="206"/>
    </location>
</feature>
<feature type="transmembrane region" description="Helical" evidence="6">
    <location>
        <begin position="267"/>
        <end position="286"/>
    </location>
</feature>
<evidence type="ECO:0000313" key="7">
    <source>
        <dbReference type="EMBL" id="NIZ46496.1"/>
    </source>
</evidence>
<keyword evidence="4 6" id="KW-1133">Transmembrane helix</keyword>
<organism evidence="7 8">
    <name type="scientific">Entomospira nematocerorum</name>
    <dbReference type="NCBI Taxonomy" id="2719987"/>
    <lineage>
        <taxon>Bacteria</taxon>
        <taxon>Pseudomonadati</taxon>
        <taxon>Spirochaetota</taxon>
        <taxon>Spirochaetia</taxon>
        <taxon>Spirochaetales</taxon>
        <taxon>Spirochaetaceae</taxon>
        <taxon>Entomospira</taxon>
    </lineage>
</organism>
<dbReference type="PANTHER" id="PTHR43370:SF1">
    <property type="entry name" value="GUANOSINE ABC TRANSPORTER PERMEASE PROTEIN NUPQ"/>
    <property type="match status" value="1"/>
</dbReference>
<protein>
    <submittedName>
        <fullName evidence="7">ABC transporter permease</fullName>
    </submittedName>
</protein>
<feature type="transmembrane region" description="Helical" evidence="6">
    <location>
        <begin position="68"/>
        <end position="89"/>
    </location>
</feature>
<feature type="transmembrane region" description="Helical" evidence="6">
    <location>
        <begin position="212"/>
        <end position="230"/>
    </location>
</feature>
<name>A0A968GEW2_9SPIO</name>
<feature type="transmembrane region" description="Helical" evidence="6">
    <location>
        <begin position="237"/>
        <end position="255"/>
    </location>
</feature>
<comment type="caution">
    <text evidence="7">The sequence shown here is derived from an EMBL/GenBank/DDBJ whole genome shotgun (WGS) entry which is preliminary data.</text>
</comment>
<dbReference type="Proteomes" id="UP000752013">
    <property type="component" value="Unassembled WGS sequence"/>
</dbReference>
<feature type="transmembrane region" description="Helical" evidence="6">
    <location>
        <begin position="6"/>
        <end position="26"/>
    </location>
</feature>
<dbReference type="InterPro" id="IPR001851">
    <property type="entry name" value="ABC_transp_permease"/>
</dbReference>
<evidence type="ECO:0000256" key="1">
    <source>
        <dbReference type="ARBA" id="ARBA00004651"/>
    </source>
</evidence>
<evidence type="ECO:0000256" key="3">
    <source>
        <dbReference type="ARBA" id="ARBA00022692"/>
    </source>
</evidence>
<dbReference type="RefSeq" id="WP_167704071.1">
    <property type="nucleotide sequence ID" value="NZ_CP118168.1"/>
</dbReference>
<dbReference type="CDD" id="cd06580">
    <property type="entry name" value="TM_PBP1_transp_TpRbsC_like"/>
    <property type="match status" value="1"/>
</dbReference>
<feature type="transmembrane region" description="Helical" evidence="6">
    <location>
        <begin position="96"/>
        <end position="118"/>
    </location>
</feature>
<dbReference type="PANTHER" id="PTHR43370">
    <property type="entry name" value="SUGAR ABC TRANSPORTER INTEGRAL MEMBRANE PROTEIN-RELATED"/>
    <property type="match status" value="1"/>
</dbReference>
<keyword evidence="8" id="KW-1185">Reference proteome</keyword>
<gene>
    <name evidence="7" type="ORF">HCT46_00940</name>
</gene>
<keyword evidence="5 6" id="KW-0472">Membrane</keyword>
<dbReference type="GO" id="GO:0022857">
    <property type="term" value="F:transmembrane transporter activity"/>
    <property type="evidence" value="ECO:0007669"/>
    <property type="project" value="InterPro"/>
</dbReference>
<dbReference type="GO" id="GO:0005886">
    <property type="term" value="C:plasma membrane"/>
    <property type="evidence" value="ECO:0007669"/>
    <property type="project" value="UniProtKB-SubCell"/>
</dbReference>